<dbReference type="GO" id="GO:0047555">
    <property type="term" value="F:3',5'-cyclic-GMP phosphodiesterase activity"/>
    <property type="evidence" value="ECO:0007669"/>
    <property type="project" value="EnsemblFungi"/>
</dbReference>
<dbReference type="GO" id="GO:0006198">
    <property type="term" value="P:cAMP catabolic process"/>
    <property type="evidence" value="ECO:0007669"/>
    <property type="project" value="UniProtKB-UniRule"/>
</dbReference>
<evidence type="ECO:0000313" key="6">
    <source>
        <dbReference type="Proteomes" id="UP000094112"/>
    </source>
</evidence>
<keyword evidence="2 4" id="KW-0114">cAMP</keyword>
<keyword evidence="1 4" id="KW-0378">Hydrolase</keyword>
<dbReference type="InterPro" id="IPR024225">
    <property type="entry name" value="cAMP-PdiesteraseII_CS"/>
</dbReference>
<evidence type="ECO:0000256" key="1">
    <source>
        <dbReference type="ARBA" id="ARBA00022801"/>
    </source>
</evidence>
<evidence type="ECO:0000256" key="4">
    <source>
        <dbReference type="PIRNR" id="PIRNR000962"/>
    </source>
</evidence>
<dbReference type="GO" id="GO:0110034">
    <property type="term" value="P:negative regulation of adenylate cyclase-activating glucose-activated G protein-coupled receptor signaling pathway"/>
    <property type="evidence" value="ECO:0007669"/>
    <property type="project" value="EnsemblFungi"/>
</dbReference>
<keyword evidence="6" id="KW-1185">Reference proteome</keyword>
<dbReference type="GeneID" id="30199564"/>
<evidence type="ECO:0000256" key="3">
    <source>
        <dbReference type="ARBA" id="ARBA00025762"/>
    </source>
</evidence>
<proteinExistence type="inferred from homology"/>
<dbReference type="EMBL" id="KV454213">
    <property type="protein sequence ID" value="ODQ57709.1"/>
    <property type="molecule type" value="Genomic_DNA"/>
</dbReference>
<dbReference type="InterPro" id="IPR000396">
    <property type="entry name" value="Pdiesterase2"/>
</dbReference>
<evidence type="ECO:0008006" key="7">
    <source>
        <dbReference type="Google" id="ProtNLM"/>
    </source>
</evidence>
<dbReference type="InterPro" id="IPR036866">
    <property type="entry name" value="RibonucZ/Hydroxyglut_hydro"/>
</dbReference>
<dbReference type="CDD" id="cd07735">
    <property type="entry name" value="class_II_PDE_MBL-fold"/>
    <property type="match status" value="1"/>
</dbReference>
<evidence type="ECO:0000256" key="2">
    <source>
        <dbReference type="ARBA" id="ARBA00023149"/>
    </source>
</evidence>
<dbReference type="GO" id="GO:0051447">
    <property type="term" value="P:negative regulation of meiotic cell cycle"/>
    <property type="evidence" value="ECO:0007669"/>
    <property type="project" value="EnsemblFungi"/>
</dbReference>
<dbReference type="GO" id="GO:0004115">
    <property type="term" value="F:3',5'-cyclic-AMP phosphodiesterase activity"/>
    <property type="evidence" value="ECO:0007669"/>
    <property type="project" value="UniProtKB-UniRule"/>
</dbReference>
<dbReference type="PANTHER" id="PTHR28283">
    <property type="entry name" value="3',5'-CYCLIC-NUCLEOTIDE PHOSPHODIESTERASE 1"/>
    <property type="match status" value="1"/>
</dbReference>
<organism evidence="5 6">
    <name type="scientific">Wickerhamomyces anomalus (strain ATCC 58044 / CBS 1984 / NCYC 433 / NRRL Y-366-8)</name>
    <name type="common">Yeast</name>
    <name type="synonym">Hansenula anomala</name>
    <dbReference type="NCBI Taxonomy" id="683960"/>
    <lineage>
        <taxon>Eukaryota</taxon>
        <taxon>Fungi</taxon>
        <taxon>Dikarya</taxon>
        <taxon>Ascomycota</taxon>
        <taxon>Saccharomycotina</taxon>
        <taxon>Saccharomycetes</taxon>
        <taxon>Phaffomycetales</taxon>
        <taxon>Wickerhamomycetaceae</taxon>
        <taxon>Wickerhamomyces</taxon>
    </lineage>
</organism>
<dbReference type="PIRSF" id="PIRSF000962">
    <property type="entry name" value="Cyc_nuc_PDEase"/>
    <property type="match status" value="1"/>
</dbReference>
<gene>
    <name evidence="5" type="ORF">WICANDRAFT_35523</name>
</gene>
<accession>A0A1E3NWZ6</accession>
<dbReference type="RefSeq" id="XP_019036916.1">
    <property type="nucleotide sequence ID" value="XM_019182318.1"/>
</dbReference>
<dbReference type="AlphaFoldDB" id="A0A1E3NWZ6"/>
<dbReference type="SUPFAM" id="SSF56281">
    <property type="entry name" value="Metallo-hydrolase/oxidoreductase"/>
    <property type="match status" value="1"/>
</dbReference>
<reference evidence="5 6" key="1">
    <citation type="journal article" date="2016" name="Proc. Natl. Acad. Sci. U.S.A.">
        <title>Comparative genomics of biotechnologically important yeasts.</title>
        <authorList>
            <person name="Riley R."/>
            <person name="Haridas S."/>
            <person name="Wolfe K.H."/>
            <person name="Lopes M.R."/>
            <person name="Hittinger C.T."/>
            <person name="Goeker M."/>
            <person name="Salamov A.A."/>
            <person name="Wisecaver J.H."/>
            <person name="Long T.M."/>
            <person name="Calvey C.H."/>
            <person name="Aerts A.L."/>
            <person name="Barry K.W."/>
            <person name="Choi C."/>
            <person name="Clum A."/>
            <person name="Coughlan A.Y."/>
            <person name="Deshpande S."/>
            <person name="Douglass A.P."/>
            <person name="Hanson S.J."/>
            <person name="Klenk H.-P."/>
            <person name="LaButti K.M."/>
            <person name="Lapidus A."/>
            <person name="Lindquist E.A."/>
            <person name="Lipzen A.M."/>
            <person name="Meier-Kolthoff J.P."/>
            <person name="Ohm R.A."/>
            <person name="Otillar R.P."/>
            <person name="Pangilinan J.L."/>
            <person name="Peng Y."/>
            <person name="Rokas A."/>
            <person name="Rosa C.A."/>
            <person name="Scheuner C."/>
            <person name="Sibirny A.A."/>
            <person name="Slot J.C."/>
            <person name="Stielow J.B."/>
            <person name="Sun H."/>
            <person name="Kurtzman C.P."/>
            <person name="Blackwell M."/>
            <person name="Grigoriev I.V."/>
            <person name="Jeffries T.W."/>
        </authorList>
    </citation>
    <scope>NUCLEOTIDE SEQUENCE [LARGE SCALE GENOMIC DNA]</scope>
    <source>
        <strain evidence="6">ATCC 58044 / CBS 1984 / NCYC 433 / NRRL Y-366-8</strain>
    </source>
</reference>
<protein>
    <recommendedName>
        <fullName evidence="7">3',5'-cyclic-nucleotide phosphodiesterase</fullName>
    </recommendedName>
</protein>
<dbReference type="Gene3D" id="3.60.15.10">
    <property type="entry name" value="Ribonuclease Z/Hydroxyacylglutathione hydrolase-like"/>
    <property type="match status" value="1"/>
</dbReference>
<evidence type="ECO:0000313" key="5">
    <source>
        <dbReference type="EMBL" id="ODQ57709.1"/>
    </source>
</evidence>
<dbReference type="OrthoDB" id="258495at2759"/>
<dbReference type="Proteomes" id="UP000094112">
    <property type="component" value="Unassembled WGS sequence"/>
</dbReference>
<sequence>MSFDITVLGSSGGPLEGITCSYILKPSYITYKDIIQDELKQYLIAIDAGSGLNRITEIISTERTKEKDTLAMKVLSYYNDPLPIDQYSHPNISFSHEYGVCKLNKDSAPIELSFKILDLINNFLISHPHLDHINGLVINSPGFHYHSSKSVYGLKETTEALQNCIFNDIIWPNLVTEQNGSFLKLIELEPTKPMNIDDIYEVTPFELNHGKKHDNKTEYKSTSFLIKDSKTDQYILIFGDVEADRNAQSSKNKIIWEKISDLIIRRSLKTILIECSTPNLPAKEPRFGHMTPDSLIEELCTLGELISSKKSRYDVEPPLKDLNILITHVKERRSGHEPRRVILNELNELNERYKLGCHFSVMLTGLTYTV</sequence>
<dbReference type="STRING" id="683960.A0A1E3NWZ6"/>
<comment type="similarity">
    <text evidence="3 4">Belongs to the cyclic nucleotide phosphodiesterase class-II family.</text>
</comment>
<dbReference type="Pfam" id="PF02112">
    <property type="entry name" value="PDEase_II"/>
    <property type="match status" value="1"/>
</dbReference>
<dbReference type="PANTHER" id="PTHR28283:SF1">
    <property type="entry name" value="3',5'-CYCLIC-NUCLEOTIDE PHOSPHODIESTERASE 1"/>
    <property type="match status" value="1"/>
</dbReference>
<name>A0A1E3NWZ6_WICAA</name>
<dbReference type="PROSITE" id="PS00607">
    <property type="entry name" value="PDEASE_II"/>
    <property type="match status" value="1"/>
</dbReference>
<dbReference type="PRINTS" id="PR00388">
    <property type="entry name" value="PDIESTERASE2"/>
</dbReference>